<comment type="catalytic activity">
    <reaction evidence="4">
        <text>holo-[ACP] + malonyl-CoA = malonyl-[ACP] + CoA</text>
        <dbReference type="Rhea" id="RHEA:41792"/>
        <dbReference type="Rhea" id="RHEA-COMP:9623"/>
        <dbReference type="Rhea" id="RHEA-COMP:9685"/>
        <dbReference type="ChEBI" id="CHEBI:57287"/>
        <dbReference type="ChEBI" id="CHEBI:57384"/>
        <dbReference type="ChEBI" id="CHEBI:64479"/>
        <dbReference type="ChEBI" id="CHEBI:78449"/>
        <dbReference type="EC" id="2.3.1.39"/>
    </reaction>
</comment>
<evidence type="ECO:0000256" key="2">
    <source>
        <dbReference type="ARBA" id="ARBA00022679"/>
    </source>
</evidence>
<dbReference type="SUPFAM" id="SSF52151">
    <property type="entry name" value="FabD/lysophospholipase-like"/>
    <property type="match status" value="1"/>
</dbReference>
<gene>
    <name evidence="5" type="ORF">D7I46_13045</name>
</gene>
<dbReference type="Gene3D" id="3.40.366.10">
    <property type="entry name" value="Malonyl-Coenzyme A Acyl Carrier Protein, domain 2"/>
    <property type="match status" value="1"/>
</dbReference>
<dbReference type="EC" id="2.3.1.39" evidence="1"/>
<protein>
    <recommendedName>
        <fullName evidence="1">[acyl-carrier-protein] S-malonyltransferase</fullName>
        <ecNumber evidence="1">2.3.1.39</ecNumber>
    </recommendedName>
</protein>
<evidence type="ECO:0000256" key="3">
    <source>
        <dbReference type="ARBA" id="ARBA00023315"/>
    </source>
</evidence>
<evidence type="ECO:0000256" key="4">
    <source>
        <dbReference type="ARBA" id="ARBA00048462"/>
    </source>
</evidence>
<dbReference type="EMBL" id="CP032628">
    <property type="protein sequence ID" value="AYG02058.1"/>
    <property type="molecule type" value="Genomic_DNA"/>
</dbReference>
<dbReference type="InterPro" id="IPR001227">
    <property type="entry name" value="Ac_transferase_dom_sf"/>
</dbReference>
<keyword evidence="6" id="KW-1185">Reference proteome</keyword>
<dbReference type="KEGG" id="lact:D7I46_13045"/>
<name>A0A387BHC8_9LACT</name>
<evidence type="ECO:0000313" key="6">
    <source>
        <dbReference type="Proteomes" id="UP000269374"/>
    </source>
</evidence>
<dbReference type="PANTHER" id="PTHR42681:SF1">
    <property type="entry name" value="MALONYL-COA-ACYL CARRIER PROTEIN TRANSACYLASE, MITOCHONDRIAL"/>
    <property type="match status" value="1"/>
</dbReference>
<dbReference type="GO" id="GO:0004314">
    <property type="term" value="F:[acyl-carrier-protein] S-malonyltransferase activity"/>
    <property type="evidence" value="ECO:0007669"/>
    <property type="project" value="UniProtKB-EC"/>
</dbReference>
<keyword evidence="3" id="KW-0012">Acyltransferase</keyword>
<evidence type="ECO:0000313" key="5">
    <source>
        <dbReference type="EMBL" id="AYG02058.1"/>
    </source>
</evidence>
<evidence type="ECO:0000256" key="1">
    <source>
        <dbReference type="ARBA" id="ARBA00013258"/>
    </source>
</evidence>
<dbReference type="AlphaFoldDB" id="A0A387BHC8"/>
<dbReference type="GO" id="GO:0006633">
    <property type="term" value="P:fatty acid biosynthetic process"/>
    <property type="evidence" value="ECO:0007669"/>
    <property type="project" value="TreeGrafter"/>
</dbReference>
<dbReference type="InterPro" id="IPR016035">
    <property type="entry name" value="Acyl_Trfase/lysoPLipase"/>
</dbReference>
<organism evidence="5 6">
    <name type="scientific">Lactococcus allomyrinae</name>
    <dbReference type="NCBI Taxonomy" id="2419773"/>
    <lineage>
        <taxon>Bacteria</taxon>
        <taxon>Bacillati</taxon>
        <taxon>Bacillota</taxon>
        <taxon>Bacilli</taxon>
        <taxon>Lactobacillales</taxon>
        <taxon>Streptococcaceae</taxon>
        <taxon>Lactococcus</taxon>
    </lineage>
</organism>
<dbReference type="Gene3D" id="3.30.70.250">
    <property type="entry name" value="Malonyl-CoA ACP transacylase, ACP-binding"/>
    <property type="match status" value="1"/>
</dbReference>
<proteinExistence type="predicted"/>
<geneLocation type="plasmid" evidence="5 6">
    <name>unnamed1</name>
</geneLocation>
<keyword evidence="5" id="KW-0614">Plasmid</keyword>
<dbReference type="OrthoDB" id="2232571at2"/>
<dbReference type="GO" id="GO:0005829">
    <property type="term" value="C:cytosol"/>
    <property type="evidence" value="ECO:0007669"/>
    <property type="project" value="TreeGrafter"/>
</dbReference>
<dbReference type="RefSeq" id="WP_120773427.1">
    <property type="nucleotide sequence ID" value="NZ_CP032628.1"/>
</dbReference>
<reference evidence="5 6" key="1">
    <citation type="submission" date="2018-09" db="EMBL/GenBank/DDBJ databases">
        <title>Genome sequencing of strain 1JSPR-7.</title>
        <authorList>
            <person name="Heo J."/>
            <person name="Kim S.-J."/>
            <person name="Kwon S.-W."/>
        </authorList>
    </citation>
    <scope>NUCLEOTIDE SEQUENCE [LARGE SCALE GENOMIC DNA]</scope>
    <source>
        <strain evidence="5 6">1JSPR-7</strain>
        <plasmid evidence="5 6">unnamed1</plasmid>
    </source>
</reference>
<accession>A0A387BHC8</accession>
<sequence length="281" mass="32523">MNKLILYGGQGNVRLTDLVRLTKDDDGKNLLKQLESFDSEMYGYFQKVLKGTVPFSDNYASMLSTFLYNAWRTSEVDLNEILYFSSHSAGIFNVLLSSGSVEFGDVLRFIQRRADLVKLHQGDEEMWLVVTQSLSLLENLIQEKKEVIKLAIKTNATTGVAAFSERNKLEIENFLKSQGLLVKFKKLSLRIPYHTAFLDDIAKEYNSLVDELFIKQNNQFRYIYSSKNLENEIKNQLTQNFNWQGVLEQIVDENLEVYDFSPNKFMKKQLKMLSENVKFGN</sequence>
<dbReference type="InterPro" id="IPR050858">
    <property type="entry name" value="Mal-CoA-ACP_Trans/PKS_FabD"/>
</dbReference>
<dbReference type="PANTHER" id="PTHR42681">
    <property type="entry name" value="MALONYL-COA-ACYL CARRIER PROTEIN TRANSACYLASE, MITOCHONDRIAL"/>
    <property type="match status" value="1"/>
</dbReference>
<dbReference type="Proteomes" id="UP000269374">
    <property type="component" value="Plasmid unnamed1"/>
</dbReference>
<keyword evidence="2" id="KW-0808">Transferase</keyword>